<dbReference type="InterPro" id="IPR011053">
    <property type="entry name" value="Single_hybrid_motif"/>
</dbReference>
<dbReference type="PROSITE" id="PS50968">
    <property type="entry name" value="BIOTINYL_LIPOYL"/>
    <property type="match status" value="1"/>
</dbReference>
<dbReference type="AlphaFoldDB" id="A0A2M9FYJ0"/>
<feature type="compositionally biased region" description="Gly residues" evidence="2">
    <location>
        <begin position="1"/>
        <end position="10"/>
    </location>
</feature>
<dbReference type="PANTHER" id="PTHR45266:SF3">
    <property type="entry name" value="OXALOACETATE DECARBOXYLASE ALPHA CHAIN"/>
    <property type="match status" value="1"/>
</dbReference>
<evidence type="ECO:0000256" key="1">
    <source>
        <dbReference type="ARBA" id="ARBA00023267"/>
    </source>
</evidence>
<reference evidence="4 5" key="1">
    <citation type="submission" date="2017-11" db="EMBL/GenBank/DDBJ databases">
        <title>Draft genome sequence of Rhizobiales bacterium SY3-13.</title>
        <authorList>
            <person name="Sun C."/>
        </authorList>
    </citation>
    <scope>NUCLEOTIDE SEQUENCE [LARGE SCALE GENOMIC DNA]</scope>
    <source>
        <strain evidence="4 5">SY3-13</strain>
    </source>
</reference>
<dbReference type="Pfam" id="PF00364">
    <property type="entry name" value="Biotin_lipoyl"/>
    <property type="match status" value="1"/>
</dbReference>
<feature type="domain" description="Lipoyl-binding" evidence="3">
    <location>
        <begin position="102"/>
        <end position="177"/>
    </location>
</feature>
<organism evidence="4 5">
    <name type="scientific">Minwuia thermotolerans</name>
    <dbReference type="NCBI Taxonomy" id="2056226"/>
    <lineage>
        <taxon>Bacteria</taxon>
        <taxon>Pseudomonadati</taxon>
        <taxon>Pseudomonadota</taxon>
        <taxon>Alphaproteobacteria</taxon>
        <taxon>Minwuiales</taxon>
        <taxon>Minwuiaceae</taxon>
        <taxon>Minwuia</taxon>
    </lineage>
</organism>
<evidence type="ECO:0000313" key="4">
    <source>
        <dbReference type="EMBL" id="PJK28524.1"/>
    </source>
</evidence>
<protein>
    <recommendedName>
        <fullName evidence="3">Lipoyl-binding domain-containing protein</fullName>
    </recommendedName>
</protein>
<comment type="caution">
    <text evidence="4">The sequence shown here is derived from an EMBL/GenBank/DDBJ whole genome shotgun (WGS) entry which is preliminary data.</text>
</comment>
<dbReference type="InterPro" id="IPR000089">
    <property type="entry name" value="Biotin_lipoyl"/>
</dbReference>
<name>A0A2M9FYJ0_9PROT</name>
<dbReference type="CDD" id="cd06850">
    <property type="entry name" value="biotinyl_domain"/>
    <property type="match status" value="1"/>
</dbReference>
<dbReference type="Proteomes" id="UP000229498">
    <property type="component" value="Unassembled WGS sequence"/>
</dbReference>
<gene>
    <name evidence="4" type="ORF">CVT23_16335</name>
</gene>
<evidence type="ECO:0000256" key="2">
    <source>
        <dbReference type="SAM" id="MobiDB-lite"/>
    </source>
</evidence>
<feature type="region of interest" description="Disordered" evidence="2">
    <location>
        <begin position="1"/>
        <end position="20"/>
    </location>
</feature>
<dbReference type="PANTHER" id="PTHR45266">
    <property type="entry name" value="OXALOACETATE DECARBOXYLASE ALPHA CHAIN"/>
    <property type="match status" value="1"/>
</dbReference>
<dbReference type="OrthoDB" id="8902504at2"/>
<evidence type="ECO:0000313" key="5">
    <source>
        <dbReference type="Proteomes" id="UP000229498"/>
    </source>
</evidence>
<dbReference type="SUPFAM" id="SSF51230">
    <property type="entry name" value="Single hybrid motif"/>
    <property type="match status" value="1"/>
</dbReference>
<dbReference type="Gene3D" id="2.40.50.100">
    <property type="match status" value="1"/>
</dbReference>
<dbReference type="InterPro" id="IPR050709">
    <property type="entry name" value="Biotin_Carboxyl_Carrier/Decarb"/>
</dbReference>
<keyword evidence="1" id="KW-0092">Biotin</keyword>
<keyword evidence="5" id="KW-1185">Reference proteome</keyword>
<proteinExistence type="predicted"/>
<accession>A0A2M9FYJ0</accession>
<evidence type="ECO:0000259" key="3">
    <source>
        <dbReference type="PROSITE" id="PS50968"/>
    </source>
</evidence>
<sequence>MRRTGGGAGTGASDPGSRRRLEELTMRRMAVVDGEMLDVVARISGSGAQRAAHGRIDMRSVPPVPLAATPDIRAIVREGDRVFFKLADRVVEVEVRDPDRTAMEAGGAEVVTAAMPGTVVSLSCTPGDTVSEGQTLMVIESMKLQTTIIATHDGTIGEVHVEQGGTFNKGAPLVTFAAEEEE</sequence>
<dbReference type="EMBL" id="PHIG01000043">
    <property type="protein sequence ID" value="PJK28524.1"/>
    <property type="molecule type" value="Genomic_DNA"/>
</dbReference>